<reference evidence="2" key="1">
    <citation type="submission" date="2025-08" db="UniProtKB">
        <authorList>
            <consortium name="Ensembl"/>
        </authorList>
    </citation>
    <scope>IDENTIFICATION</scope>
</reference>
<dbReference type="SMART" id="SM01289">
    <property type="entry name" value="PYRIN"/>
    <property type="match status" value="1"/>
</dbReference>
<reference evidence="2" key="2">
    <citation type="submission" date="2025-09" db="UniProtKB">
        <authorList>
            <consortium name="Ensembl"/>
        </authorList>
    </citation>
    <scope>IDENTIFICATION</scope>
</reference>
<proteinExistence type="predicted"/>
<dbReference type="Proteomes" id="UP000261600">
    <property type="component" value="Unplaced"/>
</dbReference>
<dbReference type="PROSITE" id="PS50824">
    <property type="entry name" value="DAPIN"/>
    <property type="match status" value="1"/>
</dbReference>
<evidence type="ECO:0000313" key="3">
    <source>
        <dbReference type="Proteomes" id="UP000261600"/>
    </source>
</evidence>
<evidence type="ECO:0000313" key="2">
    <source>
        <dbReference type="Ensembl" id="ENSMALP00000011259.1"/>
    </source>
</evidence>
<dbReference type="Pfam" id="PF02758">
    <property type="entry name" value="PYRIN"/>
    <property type="match status" value="1"/>
</dbReference>
<protein>
    <recommendedName>
        <fullName evidence="1">Pyrin domain-containing protein</fullName>
    </recommendedName>
</protein>
<dbReference type="AlphaFoldDB" id="A0A3Q3IZT6"/>
<dbReference type="Ensembl" id="ENSMALT00000011500.1">
    <property type="protein sequence ID" value="ENSMALP00000011259.1"/>
    <property type="gene ID" value="ENSMALG00000008005.1"/>
</dbReference>
<evidence type="ECO:0000259" key="1">
    <source>
        <dbReference type="PROSITE" id="PS50824"/>
    </source>
</evidence>
<keyword evidence="3" id="KW-1185">Reference proteome</keyword>
<dbReference type="Gene3D" id="1.10.533.10">
    <property type="entry name" value="Death Domain, Fas"/>
    <property type="match status" value="1"/>
</dbReference>
<dbReference type="InterPro" id="IPR011029">
    <property type="entry name" value="DEATH-like_dom_sf"/>
</dbReference>
<sequence length="132" mass="14896">MSHKTIKMALVESLEDLTERDLEKFRHQLLDRREEPRVRRRAVEGKSLLDLTDVLVSTFTEEGALPVVVQILQQIGCNEEAQKLGEITVGHWLQAAEGFRGSTGLDNVHTLLAISGLSDDEHFSLSRWFATI</sequence>
<dbReference type="InterPro" id="IPR004020">
    <property type="entry name" value="DAPIN"/>
</dbReference>
<feature type="domain" description="Pyrin" evidence="1">
    <location>
        <begin position="1"/>
        <end position="90"/>
    </location>
</feature>
<organism evidence="2 3">
    <name type="scientific">Monopterus albus</name>
    <name type="common">Swamp eel</name>
    <dbReference type="NCBI Taxonomy" id="43700"/>
    <lineage>
        <taxon>Eukaryota</taxon>
        <taxon>Metazoa</taxon>
        <taxon>Chordata</taxon>
        <taxon>Craniata</taxon>
        <taxon>Vertebrata</taxon>
        <taxon>Euteleostomi</taxon>
        <taxon>Actinopterygii</taxon>
        <taxon>Neopterygii</taxon>
        <taxon>Teleostei</taxon>
        <taxon>Neoteleostei</taxon>
        <taxon>Acanthomorphata</taxon>
        <taxon>Anabantaria</taxon>
        <taxon>Synbranchiformes</taxon>
        <taxon>Synbranchidae</taxon>
        <taxon>Monopterus</taxon>
    </lineage>
</organism>
<dbReference type="SUPFAM" id="SSF47986">
    <property type="entry name" value="DEATH domain"/>
    <property type="match status" value="1"/>
</dbReference>
<name>A0A3Q3IZT6_MONAL</name>
<accession>A0A3Q3IZT6</accession>